<organism evidence="3 4">
    <name type="scientific">Trichosporon asahii var. asahii (strain CBS 8904)</name>
    <name type="common">Yeast</name>
    <dbReference type="NCBI Taxonomy" id="1220162"/>
    <lineage>
        <taxon>Eukaryota</taxon>
        <taxon>Fungi</taxon>
        <taxon>Dikarya</taxon>
        <taxon>Basidiomycota</taxon>
        <taxon>Agaricomycotina</taxon>
        <taxon>Tremellomycetes</taxon>
        <taxon>Trichosporonales</taxon>
        <taxon>Trichosporonaceae</taxon>
        <taxon>Trichosporon</taxon>
    </lineage>
</organism>
<dbReference type="InParanoid" id="K1VR29"/>
<reference evidence="3 4" key="1">
    <citation type="journal article" date="2012" name="Eukaryot. Cell">
        <title>Genome sequence of the Trichosporon asahii environmental strain CBS 8904.</title>
        <authorList>
            <person name="Yang R.Y."/>
            <person name="Li H.T."/>
            <person name="Zhu H."/>
            <person name="Zhou G.P."/>
            <person name="Wang M."/>
            <person name="Wang L."/>
        </authorList>
    </citation>
    <scope>NUCLEOTIDE SEQUENCE [LARGE SCALE GENOMIC DNA]</scope>
    <source>
        <strain evidence="3 4">CBS 8904</strain>
    </source>
</reference>
<feature type="region of interest" description="Disordered" evidence="1">
    <location>
        <begin position="1"/>
        <end position="106"/>
    </location>
</feature>
<dbReference type="EMBL" id="AMBO01000375">
    <property type="protein sequence ID" value="EKC99172.1"/>
    <property type="molecule type" value="Genomic_DNA"/>
</dbReference>
<keyword evidence="4" id="KW-1185">Reference proteome</keyword>
<proteinExistence type="predicted"/>
<dbReference type="InterPro" id="IPR022617">
    <property type="entry name" value="Rad60/SUMO-like_dom"/>
</dbReference>
<dbReference type="Pfam" id="PF11976">
    <property type="entry name" value="Rad60-SLD"/>
    <property type="match status" value="1"/>
</dbReference>
<comment type="caution">
    <text evidence="3">The sequence shown here is derived from an EMBL/GenBank/DDBJ whole genome shotgun (WGS) entry which is preliminary data.</text>
</comment>
<accession>K1VR29</accession>
<dbReference type="Gene3D" id="3.10.20.90">
    <property type="entry name" value="Phosphatidylinositol 3-kinase Catalytic Subunit, Chain A, domain 1"/>
    <property type="match status" value="1"/>
</dbReference>
<gene>
    <name evidence="3" type="ORF">A1Q2_06576</name>
</gene>
<evidence type="ECO:0000259" key="2">
    <source>
        <dbReference type="Pfam" id="PF11976"/>
    </source>
</evidence>
<dbReference type="SUPFAM" id="SSF54236">
    <property type="entry name" value="Ubiquitin-like"/>
    <property type="match status" value="1"/>
</dbReference>
<name>K1VR29_TRIAC</name>
<feature type="compositionally biased region" description="Polar residues" evidence="1">
    <location>
        <begin position="45"/>
        <end position="64"/>
    </location>
</feature>
<dbReference type="InterPro" id="IPR029071">
    <property type="entry name" value="Ubiquitin-like_domsf"/>
</dbReference>
<feature type="compositionally biased region" description="Low complexity" evidence="1">
    <location>
        <begin position="9"/>
        <end position="22"/>
    </location>
</feature>
<dbReference type="Proteomes" id="UP000006757">
    <property type="component" value="Unassembled WGS sequence"/>
</dbReference>
<feature type="compositionally biased region" description="Basic residues" evidence="1">
    <location>
        <begin position="23"/>
        <end position="42"/>
    </location>
</feature>
<dbReference type="HOGENOM" id="CLU_1490016_0_0_1"/>
<dbReference type="AlphaFoldDB" id="K1VR29"/>
<evidence type="ECO:0000256" key="1">
    <source>
        <dbReference type="SAM" id="MobiDB-lite"/>
    </source>
</evidence>
<feature type="domain" description="Rad60/SUMO-like" evidence="2">
    <location>
        <begin position="146"/>
        <end position="176"/>
    </location>
</feature>
<evidence type="ECO:0000313" key="4">
    <source>
        <dbReference type="Proteomes" id="UP000006757"/>
    </source>
</evidence>
<sequence>MPPSHAQPTAAANGTAAGLNARRPSKIKRAASRFKTLFRRKKNNQETVPEQNTPQRNRTTQANASGVVAKQVAARDQTSTEAAARSSPARPEDPSPSLPAKTLISETQANVECTHGSEAEAQALLRRCGRVPDQPHQDLNLDGGAKALTLRFDGHRLRDDSRPGQYDMESGDLIDAFYKDI</sequence>
<evidence type="ECO:0000313" key="3">
    <source>
        <dbReference type="EMBL" id="EKC99172.1"/>
    </source>
</evidence>
<dbReference type="CDD" id="cd01763">
    <property type="entry name" value="Ubl_SUMO_like"/>
    <property type="match status" value="1"/>
</dbReference>
<protein>
    <recommendedName>
        <fullName evidence="2">Rad60/SUMO-like domain-containing protein</fullName>
    </recommendedName>
</protein>